<reference evidence="7 8" key="1">
    <citation type="journal article" date="2019" name="Mol. Ecol. Resour.">
        <title>Improving Illumina assemblies with Hi-C and long reads: an example with the North African dromedary.</title>
        <authorList>
            <person name="Elbers J.P."/>
            <person name="Rogers M.F."/>
            <person name="Perelman P.L."/>
            <person name="Proskuryakova A.A."/>
            <person name="Serdyukova N.A."/>
            <person name="Johnson W.E."/>
            <person name="Horin P."/>
            <person name="Corander J."/>
            <person name="Murphy D."/>
            <person name="Burger P.A."/>
        </authorList>
    </citation>
    <scope>NUCLEOTIDE SEQUENCE [LARGE SCALE GENOMIC DNA]</scope>
    <source>
        <strain evidence="7">Drom800</strain>
        <tissue evidence="7">Blood</tissue>
    </source>
</reference>
<dbReference type="Proteomes" id="UP000299084">
    <property type="component" value="Unassembled WGS sequence"/>
</dbReference>
<gene>
    <name evidence="7" type="ORF">Cadr_000002903</name>
</gene>
<dbReference type="AlphaFoldDB" id="A0A5N4C1N4"/>
<feature type="region of interest" description="Disordered" evidence="5">
    <location>
        <begin position="48"/>
        <end position="79"/>
    </location>
</feature>
<feature type="compositionally biased region" description="Acidic residues" evidence="5">
    <location>
        <begin position="345"/>
        <end position="354"/>
    </location>
</feature>
<dbReference type="Gene3D" id="4.10.1060.10">
    <property type="entry name" value="Zinc finger, RanBP2-type"/>
    <property type="match status" value="1"/>
</dbReference>
<evidence type="ECO:0000313" key="7">
    <source>
        <dbReference type="EMBL" id="KAB1252782.1"/>
    </source>
</evidence>
<dbReference type="Pfam" id="PF00641">
    <property type="entry name" value="Zn_ribbon_RanBP"/>
    <property type="match status" value="1"/>
</dbReference>
<dbReference type="EMBL" id="JWIN03000037">
    <property type="protein sequence ID" value="KAB1252782.1"/>
    <property type="molecule type" value="Genomic_DNA"/>
</dbReference>
<evidence type="ECO:0000256" key="3">
    <source>
        <dbReference type="ARBA" id="ARBA00022833"/>
    </source>
</evidence>
<feature type="compositionally biased region" description="Pro residues" evidence="5">
    <location>
        <begin position="257"/>
        <end position="277"/>
    </location>
</feature>
<evidence type="ECO:0000259" key="6">
    <source>
        <dbReference type="PROSITE" id="PS50199"/>
    </source>
</evidence>
<keyword evidence="2 4" id="KW-0863">Zinc-finger</keyword>
<evidence type="ECO:0000256" key="1">
    <source>
        <dbReference type="ARBA" id="ARBA00022723"/>
    </source>
</evidence>
<feature type="region of interest" description="Disordered" evidence="5">
    <location>
        <begin position="222"/>
        <end position="286"/>
    </location>
</feature>
<dbReference type="PROSITE" id="PS50199">
    <property type="entry name" value="ZF_RANBP2_2"/>
    <property type="match status" value="1"/>
</dbReference>
<protein>
    <submittedName>
        <fullName evidence="7">Testis-expressed protein 13A</fullName>
    </submittedName>
</protein>
<feature type="compositionally biased region" description="Basic and acidic residues" evidence="5">
    <location>
        <begin position="379"/>
        <end position="392"/>
    </location>
</feature>
<accession>A0A5N4C1N4</accession>
<feature type="region of interest" description="Disordered" evidence="5">
    <location>
        <begin position="92"/>
        <end position="111"/>
    </location>
</feature>
<evidence type="ECO:0000256" key="4">
    <source>
        <dbReference type="PROSITE-ProRule" id="PRU00322"/>
    </source>
</evidence>
<feature type="region of interest" description="Disordered" evidence="5">
    <location>
        <begin position="305"/>
        <end position="402"/>
    </location>
</feature>
<comment type="caution">
    <text evidence="7">The sequence shown here is derived from an EMBL/GenBank/DDBJ whole genome shotgun (WGS) entry which is preliminary data.</text>
</comment>
<dbReference type="SMART" id="SM00547">
    <property type="entry name" value="ZnF_RBZ"/>
    <property type="match status" value="1"/>
</dbReference>
<organism evidence="7 8">
    <name type="scientific">Camelus dromedarius</name>
    <name type="common">Dromedary</name>
    <name type="synonym">Arabian camel</name>
    <dbReference type="NCBI Taxonomy" id="9838"/>
    <lineage>
        <taxon>Eukaryota</taxon>
        <taxon>Metazoa</taxon>
        <taxon>Chordata</taxon>
        <taxon>Craniata</taxon>
        <taxon>Vertebrata</taxon>
        <taxon>Euteleostomi</taxon>
        <taxon>Mammalia</taxon>
        <taxon>Eutheria</taxon>
        <taxon>Laurasiatheria</taxon>
        <taxon>Artiodactyla</taxon>
        <taxon>Tylopoda</taxon>
        <taxon>Camelidae</taxon>
        <taxon>Camelus</taxon>
    </lineage>
</organism>
<keyword evidence="3" id="KW-0862">Zinc</keyword>
<sequence>MFPPQALQGYTLEGIPTAPGMRKGREPTLGWLMVPLYPSTPSLEVGTVPREKPGGSREVLSVPSRAGAGTRGADPLMEGTGASIEVDKGTWEKPGRPGQVAAHRGLKEEDEERFGGSDKWLILSEGAKPQRPSAIMALKYRGPHSTREYVPVLGGVEAKPMPSWRTLRCSSEARGLCLGQLGPWDALCPQRENQLNECRVQCKSQPRGLGLRPEVAHGAAREVEPAAGPGQPGQDMRKDRDLAEVVSSSDSRLIPIWPTPLPLPPPPAPQPPTPAPTQPSEHVSTLPTSFQELGPLRERVAEGPGLATATGAGTGAGEVEEKAEATATSASASGATGGGGGGRQEDEEDTDDAEAMEKLGEDLMQLLGAADQKSYTSSRQREGNLRDRRDSDPYPQRRQPVFRRPGDWDCPWCKAVNFSRRETCFRCGRGIWLQSPQWERGLGGRGRVENGLGEWVGAKQTLTLGSEQRGRFHSQDGVGSGPGCAGAKPCALQRPSVLEDDSVSPREQTGT</sequence>
<dbReference type="SUPFAM" id="SSF90209">
    <property type="entry name" value="Ran binding protein zinc finger-like"/>
    <property type="match status" value="1"/>
</dbReference>
<dbReference type="InterPro" id="IPR036443">
    <property type="entry name" value="Znf_RanBP2_sf"/>
</dbReference>
<feature type="compositionally biased region" description="Low complexity" evidence="5">
    <location>
        <begin position="325"/>
        <end position="334"/>
    </location>
</feature>
<keyword evidence="8" id="KW-1185">Reference proteome</keyword>
<dbReference type="GO" id="GO:0008270">
    <property type="term" value="F:zinc ion binding"/>
    <property type="evidence" value="ECO:0007669"/>
    <property type="project" value="UniProtKB-KW"/>
</dbReference>
<keyword evidence="1" id="KW-0479">Metal-binding</keyword>
<dbReference type="PROSITE" id="PS01358">
    <property type="entry name" value="ZF_RANBP2_1"/>
    <property type="match status" value="1"/>
</dbReference>
<name>A0A5N4C1N4_CAMDR</name>
<evidence type="ECO:0000256" key="2">
    <source>
        <dbReference type="ARBA" id="ARBA00022771"/>
    </source>
</evidence>
<feature type="domain" description="RanBP2-type" evidence="6">
    <location>
        <begin position="404"/>
        <end position="428"/>
    </location>
</feature>
<proteinExistence type="predicted"/>
<evidence type="ECO:0000313" key="8">
    <source>
        <dbReference type="Proteomes" id="UP000299084"/>
    </source>
</evidence>
<dbReference type="InterPro" id="IPR001876">
    <property type="entry name" value="Znf_RanBP2"/>
</dbReference>
<evidence type="ECO:0000256" key="5">
    <source>
        <dbReference type="SAM" id="MobiDB-lite"/>
    </source>
</evidence>
<feature type="region of interest" description="Disordered" evidence="5">
    <location>
        <begin position="466"/>
        <end position="511"/>
    </location>
</feature>